<protein>
    <submittedName>
        <fullName evidence="2">Uncharacterized protein</fullName>
    </submittedName>
</protein>
<dbReference type="GeneID" id="5484075"/>
<dbReference type="HOGENOM" id="CLU_3351370_0_0_1"/>
<dbReference type="EMBL" id="CH476637">
    <property type="protein sequence ID" value="EDN95427.1"/>
    <property type="molecule type" value="Genomic_DNA"/>
</dbReference>
<feature type="region of interest" description="Disordered" evidence="1">
    <location>
        <begin position="1"/>
        <end position="20"/>
    </location>
</feature>
<evidence type="ECO:0000313" key="3">
    <source>
        <dbReference type="Proteomes" id="UP000001312"/>
    </source>
</evidence>
<proteinExistence type="predicted"/>
<reference evidence="3" key="1">
    <citation type="journal article" date="2011" name="PLoS Genet.">
        <title>Genomic analysis of the necrotrophic fungal pathogens Sclerotinia sclerotiorum and Botrytis cinerea.</title>
        <authorList>
            <person name="Amselem J."/>
            <person name="Cuomo C.A."/>
            <person name="van Kan J.A."/>
            <person name="Viaud M."/>
            <person name="Benito E.P."/>
            <person name="Couloux A."/>
            <person name="Coutinho P.M."/>
            <person name="de Vries R.P."/>
            <person name="Dyer P.S."/>
            <person name="Fillinger S."/>
            <person name="Fournier E."/>
            <person name="Gout L."/>
            <person name="Hahn M."/>
            <person name="Kohn L."/>
            <person name="Lapalu N."/>
            <person name="Plummer K.M."/>
            <person name="Pradier J.M."/>
            <person name="Quevillon E."/>
            <person name="Sharon A."/>
            <person name="Simon A."/>
            <person name="ten Have A."/>
            <person name="Tudzynski B."/>
            <person name="Tudzynski P."/>
            <person name="Wincker P."/>
            <person name="Andrew M."/>
            <person name="Anthouard V."/>
            <person name="Beever R.E."/>
            <person name="Beffa R."/>
            <person name="Benoit I."/>
            <person name="Bouzid O."/>
            <person name="Brault B."/>
            <person name="Chen Z."/>
            <person name="Choquer M."/>
            <person name="Collemare J."/>
            <person name="Cotton P."/>
            <person name="Danchin E.G."/>
            <person name="Da Silva C."/>
            <person name="Gautier A."/>
            <person name="Giraud C."/>
            <person name="Giraud T."/>
            <person name="Gonzalez C."/>
            <person name="Grossetete S."/>
            <person name="Guldener U."/>
            <person name="Henrissat B."/>
            <person name="Howlett B.J."/>
            <person name="Kodira C."/>
            <person name="Kretschmer M."/>
            <person name="Lappartient A."/>
            <person name="Leroch M."/>
            <person name="Levis C."/>
            <person name="Mauceli E."/>
            <person name="Neuveglise C."/>
            <person name="Oeser B."/>
            <person name="Pearson M."/>
            <person name="Poulain J."/>
            <person name="Poussereau N."/>
            <person name="Quesneville H."/>
            <person name="Rascle C."/>
            <person name="Schumacher J."/>
            <person name="Segurens B."/>
            <person name="Sexton A."/>
            <person name="Silva E."/>
            <person name="Sirven C."/>
            <person name="Soanes D.M."/>
            <person name="Talbot N.J."/>
            <person name="Templeton M."/>
            <person name="Yandava C."/>
            <person name="Yarden O."/>
            <person name="Zeng Q."/>
            <person name="Rollins J.A."/>
            <person name="Lebrun M.H."/>
            <person name="Dickman M."/>
        </authorList>
    </citation>
    <scope>NUCLEOTIDE SEQUENCE [LARGE SCALE GENOMIC DNA]</scope>
    <source>
        <strain evidence="3">ATCC 18683 / 1980 / Ss-1</strain>
    </source>
</reference>
<feature type="compositionally biased region" description="Basic residues" evidence="1">
    <location>
        <begin position="1"/>
        <end position="12"/>
    </location>
</feature>
<sequence length="37" mass="4212">MGRRGGQARKKVNAMLSHHATSRLTRIKRVCSKFLSE</sequence>
<dbReference type="AlphaFoldDB" id="A7F135"/>
<dbReference type="RefSeq" id="XP_001588062.1">
    <property type="nucleotide sequence ID" value="XM_001588012.1"/>
</dbReference>
<keyword evidence="3" id="KW-1185">Reference proteome</keyword>
<dbReference type="InParanoid" id="A7F135"/>
<organism evidence="2 3">
    <name type="scientific">Sclerotinia sclerotiorum (strain ATCC 18683 / 1980 / Ss-1)</name>
    <name type="common">White mold</name>
    <name type="synonym">Whetzelinia sclerotiorum</name>
    <dbReference type="NCBI Taxonomy" id="665079"/>
    <lineage>
        <taxon>Eukaryota</taxon>
        <taxon>Fungi</taxon>
        <taxon>Dikarya</taxon>
        <taxon>Ascomycota</taxon>
        <taxon>Pezizomycotina</taxon>
        <taxon>Leotiomycetes</taxon>
        <taxon>Helotiales</taxon>
        <taxon>Sclerotiniaceae</taxon>
        <taxon>Sclerotinia</taxon>
    </lineage>
</organism>
<gene>
    <name evidence="2" type="ORF">SS1G_11305</name>
</gene>
<evidence type="ECO:0000256" key="1">
    <source>
        <dbReference type="SAM" id="MobiDB-lite"/>
    </source>
</evidence>
<name>A7F135_SCLS1</name>
<evidence type="ECO:0000313" key="2">
    <source>
        <dbReference type="EMBL" id="EDN95427.1"/>
    </source>
</evidence>
<dbReference type="KEGG" id="ssl:SS1G_11305"/>
<accession>A7F135</accession>
<dbReference type="Proteomes" id="UP000001312">
    <property type="component" value="Unassembled WGS sequence"/>
</dbReference>